<feature type="region of interest" description="Disordered" evidence="1">
    <location>
        <begin position="282"/>
        <end position="301"/>
    </location>
</feature>
<feature type="transmembrane region" description="Helical" evidence="2">
    <location>
        <begin position="89"/>
        <end position="107"/>
    </location>
</feature>
<keyword evidence="2" id="KW-1133">Transmembrane helix</keyword>
<feature type="transmembrane region" description="Helical" evidence="2">
    <location>
        <begin position="35"/>
        <end position="55"/>
    </location>
</feature>
<dbReference type="STRING" id="797299.HALLA_14075"/>
<feature type="transmembrane region" description="Helical" evidence="2">
    <location>
        <begin position="179"/>
        <end position="199"/>
    </location>
</feature>
<dbReference type="InterPro" id="IPR011674">
    <property type="entry name" value="DUF1616"/>
</dbReference>
<name>W0JMB6_9EURY</name>
<reference evidence="4 5" key="1">
    <citation type="submission" date="2014-01" db="EMBL/GenBank/DDBJ databases">
        <authorList>
            <consortium name="DOE Joint Genome Institute"/>
            <person name="Anderson I."/>
            <person name="Huntemann M."/>
            <person name="Han J."/>
            <person name="Chen A."/>
            <person name="Kyrpides N."/>
            <person name="Mavromatis K."/>
            <person name="Markowitz V."/>
            <person name="Palaniappan K."/>
            <person name="Ivanova N."/>
            <person name="Schaumberg A."/>
            <person name="Pati A."/>
            <person name="Liolios K."/>
            <person name="Nordberg H.P."/>
            <person name="Cantor M.N."/>
            <person name="Hua S.X."/>
            <person name="Woyke T."/>
        </authorList>
    </citation>
    <scope>NUCLEOTIDE SEQUENCE [LARGE SCALE GENOMIC DNA]</scope>
    <source>
        <strain evidence="4 5">XH-48</strain>
    </source>
</reference>
<organism evidence="4 5">
    <name type="scientific">Halostagnicola larsenii XH-48</name>
    <dbReference type="NCBI Taxonomy" id="797299"/>
    <lineage>
        <taxon>Archaea</taxon>
        <taxon>Methanobacteriati</taxon>
        <taxon>Methanobacteriota</taxon>
        <taxon>Stenosarchaea group</taxon>
        <taxon>Halobacteria</taxon>
        <taxon>Halobacteriales</taxon>
        <taxon>Natrialbaceae</taxon>
        <taxon>Halostagnicola</taxon>
    </lineage>
</organism>
<dbReference type="OrthoDB" id="82282at2157"/>
<evidence type="ECO:0000259" key="3">
    <source>
        <dbReference type="Pfam" id="PF07760"/>
    </source>
</evidence>
<dbReference type="RefSeq" id="WP_049952988.1">
    <property type="nucleotide sequence ID" value="NZ_CP007055.1"/>
</dbReference>
<feature type="transmembrane region" description="Helical" evidence="2">
    <location>
        <begin position="119"/>
        <end position="139"/>
    </location>
</feature>
<dbReference type="eggNOG" id="arCOG02884">
    <property type="taxonomic scope" value="Archaea"/>
</dbReference>
<evidence type="ECO:0000256" key="1">
    <source>
        <dbReference type="SAM" id="MobiDB-lite"/>
    </source>
</evidence>
<dbReference type="HOGENOM" id="CLU_047794_1_0_2"/>
<dbReference type="Proteomes" id="UP000019024">
    <property type="component" value="Chromosome"/>
</dbReference>
<gene>
    <name evidence="4" type="ORF">HALLA_14075</name>
</gene>
<accession>W0JMB6</accession>
<keyword evidence="2" id="KW-0472">Membrane</keyword>
<keyword evidence="5" id="KW-1185">Reference proteome</keyword>
<dbReference type="KEGG" id="hlr:HALLA_14075"/>
<feature type="domain" description="DUF1616" evidence="3">
    <location>
        <begin position="13"/>
        <end position="331"/>
    </location>
</feature>
<sequence length="334" mass="36074">MSDTNWWFIDLALVIAGTGAITLGLFGGVSGYARILLALPLVLLFPGYALVAAIFPDTVGDDQQSFDDERTGLGRSVLLSGGIEPIERFILSIAFSVALIPGITLITSVTPWGVTSEPVLFGVSLATICLALIAIVSRYRVSPEDRFAPSRILVLPMLTGSESSPYNRTNTGRTNTRPYNVALVVGLCLLIASAGFAVANPAQPDGFTEFSVETDEVDGDTETMYEPTFTAGESQDVPISITNQEQSDQTYTVVVLFEQVEYGEDSTTVTERERLTNKSISVSDGQTHNESLEITPPTDGENHRLTLLLYTGDPPSDPTAENAYERVRLPIEVQ</sequence>
<proteinExistence type="predicted"/>
<feature type="transmembrane region" description="Helical" evidence="2">
    <location>
        <begin position="6"/>
        <end position="28"/>
    </location>
</feature>
<dbReference type="AlphaFoldDB" id="W0JMB6"/>
<keyword evidence="2" id="KW-0812">Transmembrane</keyword>
<dbReference type="GeneID" id="25145555"/>
<evidence type="ECO:0000313" key="4">
    <source>
        <dbReference type="EMBL" id="AHF99743.1"/>
    </source>
</evidence>
<protein>
    <recommendedName>
        <fullName evidence="3">DUF1616 domain-containing protein</fullName>
    </recommendedName>
</protein>
<evidence type="ECO:0000313" key="5">
    <source>
        <dbReference type="Proteomes" id="UP000019024"/>
    </source>
</evidence>
<dbReference type="Pfam" id="PF07760">
    <property type="entry name" value="DUF1616"/>
    <property type="match status" value="1"/>
</dbReference>
<evidence type="ECO:0000256" key="2">
    <source>
        <dbReference type="SAM" id="Phobius"/>
    </source>
</evidence>
<dbReference type="EMBL" id="CP007055">
    <property type="protein sequence ID" value="AHF99743.1"/>
    <property type="molecule type" value="Genomic_DNA"/>
</dbReference>